<reference evidence="7" key="1">
    <citation type="journal article" date="2014" name="Int. J. Syst. Evol. Microbiol.">
        <title>Complete genome of a new Firmicutes species belonging to the dominant human colonic microbiota ('Ruminococcus bicirculans') reveals two chromosomes and a selective capacity to utilize plant glucans.</title>
        <authorList>
            <consortium name="NISC Comparative Sequencing Program"/>
            <person name="Wegmann U."/>
            <person name="Louis P."/>
            <person name="Goesmann A."/>
            <person name="Henrissat B."/>
            <person name="Duncan S.H."/>
            <person name="Flint H.J."/>
        </authorList>
    </citation>
    <scope>NUCLEOTIDE SEQUENCE</scope>
    <source>
        <strain evidence="7">NBRC 108728</strain>
    </source>
</reference>
<evidence type="ECO:0000256" key="1">
    <source>
        <dbReference type="ARBA" id="ARBA00004141"/>
    </source>
</evidence>
<name>A0ABN6XUH4_9MICO</name>
<evidence type="ECO:0000313" key="8">
    <source>
        <dbReference type="EMBL" id="BDZ52237.1"/>
    </source>
</evidence>
<feature type="transmembrane region" description="Helical" evidence="5">
    <location>
        <begin position="31"/>
        <end position="53"/>
    </location>
</feature>
<evidence type="ECO:0000313" key="7">
    <source>
        <dbReference type="EMBL" id="BDZ47763.1"/>
    </source>
</evidence>
<keyword evidence="9" id="KW-1185">Reference proteome</keyword>
<dbReference type="RefSeq" id="WP_286344850.1">
    <property type="nucleotide sequence ID" value="NZ_AP027732.1"/>
</dbReference>
<accession>A0ABN6XUH4</accession>
<evidence type="ECO:0000313" key="9">
    <source>
        <dbReference type="Proteomes" id="UP001321486"/>
    </source>
</evidence>
<sequence>MLIWAGMRGAVTLAAAQTLPAQGVPHRNLLIFIAFAVAAGSLLIQGGTIGWFVKLLKPAVADPSEEFEERTKMMDVLRTASEKVISERGAEGHFDKATRMAVIDAQRNALLDARDDGTFDAEVLGSALTVLDADQIAITLRGGPDS</sequence>
<dbReference type="EMBL" id="AP027732">
    <property type="protein sequence ID" value="BDZ52237.1"/>
    <property type="molecule type" value="Genomic_DNA"/>
</dbReference>
<evidence type="ECO:0000256" key="4">
    <source>
        <dbReference type="ARBA" id="ARBA00023136"/>
    </source>
</evidence>
<organism evidence="7 9">
    <name type="scientific">Frondihabitans sucicola</name>
    <dbReference type="NCBI Taxonomy" id="1268041"/>
    <lineage>
        <taxon>Bacteria</taxon>
        <taxon>Bacillati</taxon>
        <taxon>Actinomycetota</taxon>
        <taxon>Actinomycetes</taxon>
        <taxon>Micrococcales</taxon>
        <taxon>Microbacteriaceae</taxon>
        <taxon>Frondihabitans</taxon>
    </lineage>
</organism>
<keyword evidence="3 5" id="KW-1133">Transmembrane helix</keyword>
<evidence type="ECO:0000256" key="3">
    <source>
        <dbReference type="ARBA" id="ARBA00022989"/>
    </source>
</evidence>
<keyword evidence="2 5" id="KW-0812">Transmembrane</keyword>
<dbReference type="Proteomes" id="UP001321486">
    <property type="component" value="Chromosome"/>
</dbReference>
<dbReference type="EMBL" id="AP027732">
    <property type="protein sequence ID" value="BDZ47763.1"/>
    <property type="molecule type" value="Genomic_DNA"/>
</dbReference>
<protein>
    <recommendedName>
        <fullName evidence="6">Cation/H+ exchanger transmembrane domain-containing protein</fullName>
    </recommendedName>
</protein>
<reference evidence="9" key="2">
    <citation type="journal article" date="2019" name="Int. J. Syst. Evol. Microbiol.">
        <title>The Global Catalogue of Microorganisms (GCM) 10K type strain sequencing project: providing services to taxonomists for standard genome sequencing and annotation.</title>
        <authorList>
            <consortium name="The Broad Institute Genomics Platform"/>
            <consortium name="The Broad Institute Genome Sequencing Center for Infectious Disease"/>
            <person name="Wu L."/>
            <person name="Ma J."/>
        </authorList>
    </citation>
    <scope>NUCLEOTIDE SEQUENCE [LARGE SCALE GENOMIC DNA]</scope>
    <source>
        <strain evidence="9">NBRC 108728</strain>
    </source>
</reference>
<comment type="subcellular location">
    <subcellularLocation>
        <location evidence="1">Membrane</location>
        <topology evidence="1">Multi-pass membrane protein</topology>
    </subcellularLocation>
</comment>
<gene>
    <name evidence="7" type="ORF">GCM10025867_00040</name>
    <name evidence="8" type="ORF">GCM10025867_44780</name>
</gene>
<dbReference type="Pfam" id="PF00999">
    <property type="entry name" value="Na_H_Exchanger"/>
    <property type="match status" value="1"/>
</dbReference>
<evidence type="ECO:0000256" key="5">
    <source>
        <dbReference type="SAM" id="Phobius"/>
    </source>
</evidence>
<proteinExistence type="predicted"/>
<feature type="domain" description="Cation/H+ exchanger transmembrane" evidence="6">
    <location>
        <begin position="2"/>
        <end position="54"/>
    </location>
</feature>
<evidence type="ECO:0000259" key="6">
    <source>
        <dbReference type="Pfam" id="PF00999"/>
    </source>
</evidence>
<dbReference type="InterPro" id="IPR006153">
    <property type="entry name" value="Cation/H_exchanger_TM"/>
</dbReference>
<evidence type="ECO:0000256" key="2">
    <source>
        <dbReference type="ARBA" id="ARBA00022692"/>
    </source>
</evidence>
<keyword evidence="4 5" id="KW-0472">Membrane</keyword>
<reference evidence="7" key="3">
    <citation type="submission" date="2023-02" db="EMBL/GenBank/DDBJ databases">
        <authorList>
            <person name="Sun Q."/>
            <person name="Mori K."/>
        </authorList>
    </citation>
    <scope>NUCLEOTIDE SEQUENCE</scope>
    <source>
        <strain evidence="7">NBRC 108728</strain>
    </source>
</reference>